<dbReference type="EMBL" id="JBHLVZ010000104">
    <property type="protein sequence ID" value="MFC0389332.1"/>
    <property type="molecule type" value="Genomic_DNA"/>
</dbReference>
<protein>
    <submittedName>
        <fullName evidence="3">Uncharacterized protein</fullName>
    </submittedName>
</protein>
<keyword evidence="4" id="KW-1185">Reference proteome</keyword>
<comment type="caution">
    <text evidence="3">The sequence shown here is derived from an EMBL/GenBank/DDBJ whole genome shotgun (WGS) entry which is preliminary data.</text>
</comment>
<keyword evidence="2" id="KW-1133">Transmembrane helix</keyword>
<organism evidence="3 4">
    <name type="scientific">Muricoccus vinaceus</name>
    <dbReference type="NCBI Taxonomy" id="424704"/>
    <lineage>
        <taxon>Bacteria</taxon>
        <taxon>Pseudomonadati</taxon>
        <taxon>Pseudomonadota</taxon>
        <taxon>Alphaproteobacteria</taxon>
        <taxon>Acetobacterales</taxon>
        <taxon>Roseomonadaceae</taxon>
        <taxon>Muricoccus</taxon>
    </lineage>
</organism>
<evidence type="ECO:0000313" key="4">
    <source>
        <dbReference type="Proteomes" id="UP001589789"/>
    </source>
</evidence>
<feature type="region of interest" description="Disordered" evidence="1">
    <location>
        <begin position="60"/>
        <end position="94"/>
    </location>
</feature>
<dbReference type="Proteomes" id="UP001589789">
    <property type="component" value="Unassembled WGS sequence"/>
</dbReference>
<keyword evidence="2" id="KW-0812">Transmembrane</keyword>
<evidence type="ECO:0000313" key="3">
    <source>
        <dbReference type="EMBL" id="MFC0389332.1"/>
    </source>
</evidence>
<dbReference type="RefSeq" id="WP_377056613.1">
    <property type="nucleotide sequence ID" value="NZ_JBHLVZ010000104.1"/>
</dbReference>
<keyword evidence="2" id="KW-0472">Membrane</keyword>
<reference evidence="3 4" key="1">
    <citation type="submission" date="2024-09" db="EMBL/GenBank/DDBJ databases">
        <authorList>
            <person name="Sun Q."/>
            <person name="Mori K."/>
        </authorList>
    </citation>
    <scope>NUCLEOTIDE SEQUENCE [LARGE SCALE GENOMIC DNA]</scope>
    <source>
        <strain evidence="3 4">CCM 7468</strain>
    </source>
</reference>
<accession>A0ABV6J1A8</accession>
<feature type="transmembrane region" description="Helical" evidence="2">
    <location>
        <begin position="174"/>
        <end position="193"/>
    </location>
</feature>
<gene>
    <name evidence="3" type="ORF">ACFFIC_27870</name>
</gene>
<evidence type="ECO:0000256" key="1">
    <source>
        <dbReference type="SAM" id="MobiDB-lite"/>
    </source>
</evidence>
<evidence type="ECO:0000256" key="2">
    <source>
        <dbReference type="SAM" id="Phobius"/>
    </source>
</evidence>
<name>A0ABV6J1A8_9PROT</name>
<sequence length="197" mass="19457">MDLSTLLLGRIGRAGSSQFQLGCMPGVVLKNEGMIQMSGTDPKATDSGFAAFEHTAQRVEEGAESKAEALSVEKPGNASPGTGTGGAADQISGAGQAAADRVESVASRAAGGLEAAGKAGAGTVEAVVSGAAERVRTTGEAIAGKARDVTKKASGYADQLSSTRASATDAVNQAPIAALLVAGAVGWVLGMLANARR</sequence>
<proteinExistence type="predicted"/>